<dbReference type="RefSeq" id="XP_811664.1">
    <property type="nucleotide sequence ID" value="XM_806571.1"/>
</dbReference>
<dbReference type="InterPro" id="IPR002733">
    <property type="entry name" value="AMMECR1_domain"/>
</dbReference>
<accession>Q4DBB6</accession>
<dbReference type="Gene3D" id="3.30.700.20">
    <property type="entry name" value="Hypothetical protein ph0010, domain 1"/>
    <property type="match status" value="1"/>
</dbReference>
<dbReference type="PANTHER" id="PTHR13016:SF0">
    <property type="entry name" value="AMME SYNDROME CANDIDATE GENE 1 PROTEIN"/>
    <property type="match status" value="1"/>
</dbReference>
<evidence type="ECO:0000313" key="3">
    <source>
        <dbReference type="Proteomes" id="UP000002296"/>
    </source>
</evidence>
<dbReference type="NCBIfam" id="TIGR00296">
    <property type="entry name" value="TIGR00296 family protein"/>
    <property type="match status" value="1"/>
</dbReference>
<name>Q4DBB6_TRYCC</name>
<dbReference type="InterPro" id="IPR023473">
    <property type="entry name" value="AMMECR1"/>
</dbReference>
<dbReference type="AlphaFoldDB" id="Q4DBB6"/>
<dbReference type="KEGG" id="tcr:509161.60"/>
<dbReference type="SMR" id="Q4DBB6"/>
<reference evidence="2 3" key="1">
    <citation type="journal article" date="2005" name="Science">
        <title>The genome sequence of Trypanosoma cruzi, etiologic agent of Chagas disease.</title>
        <authorList>
            <person name="El-Sayed N.M."/>
            <person name="Myler P.J."/>
            <person name="Bartholomeu D.C."/>
            <person name="Nilsson D."/>
            <person name="Aggarwal G."/>
            <person name="Tran A.N."/>
            <person name="Ghedin E."/>
            <person name="Worthey E.A."/>
            <person name="Delcher A.L."/>
            <person name="Blandin G."/>
            <person name="Westenberger S.J."/>
            <person name="Caler E."/>
            <person name="Cerqueira G.C."/>
            <person name="Branche C."/>
            <person name="Haas B."/>
            <person name="Anupama A."/>
            <person name="Arner E."/>
            <person name="Aslund L."/>
            <person name="Attipoe P."/>
            <person name="Bontempi E."/>
            <person name="Bringaud F."/>
            <person name="Burton P."/>
            <person name="Cadag E."/>
            <person name="Campbell D.A."/>
            <person name="Carrington M."/>
            <person name="Crabtree J."/>
            <person name="Darban H."/>
            <person name="da Silveira J.F."/>
            <person name="de Jong P."/>
            <person name="Edwards K."/>
            <person name="Englund P.T."/>
            <person name="Fazelina G."/>
            <person name="Feldblyum T."/>
            <person name="Ferella M."/>
            <person name="Frasch A.C."/>
            <person name="Gull K."/>
            <person name="Horn D."/>
            <person name="Hou L."/>
            <person name="Huang Y."/>
            <person name="Kindlund E."/>
            <person name="Klingbeil M."/>
            <person name="Kluge S."/>
            <person name="Koo H."/>
            <person name="Lacerda D."/>
            <person name="Levin M.J."/>
            <person name="Lorenzi H."/>
            <person name="Louie T."/>
            <person name="Machado C.R."/>
            <person name="McCulloch R."/>
            <person name="McKenna A."/>
            <person name="Mizuno Y."/>
            <person name="Mottram J.C."/>
            <person name="Nelson S."/>
            <person name="Ochaya S."/>
            <person name="Osoegawa K."/>
            <person name="Pai G."/>
            <person name="Parsons M."/>
            <person name="Pentony M."/>
            <person name="Pettersson U."/>
            <person name="Pop M."/>
            <person name="Ramirez J.L."/>
            <person name="Rinta J."/>
            <person name="Robertson L."/>
            <person name="Salzberg S.L."/>
            <person name="Sanchez D.O."/>
            <person name="Seyler A."/>
            <person name="Sharma R."/>
            <person name="Shetty J."/>
            <person name="Simpson A.J."/>
            <person name="Sisk E."/>
            <person name="Tammi M.T."/>
            <person name="Tarleton R."/>
            <person name="Teixeira S."/>
            <person name="Van Aken S."/>
            <person name="Vogt C."/>
            <person name="Ward P.N."/>
            <person name="Wickstead B."/>
            <person name="Wortman J."/>
            <person name="White O."/>
            <person name="Fraser C.M."/>
            <person name="Stuart K.D."/>
            <person name="Andersson B."/>
        </authorList>
    </citation>
    <scope>NUCLEOTIDE SEQUENCE [LARGE SCALE GENOMIC DNA]</scope>
    <source>
        <strain evidence="2 3">CL Brener</strain>
    </source>
</reference>
<sequence length="247" mass="28007">MKRGKNVPGRRIYMNSRKNNKKASTKHNKWMSFLFFQNSFFFFFLLFFFFFALEGSKSDLAMVEATPDMAKYCFAVISSKLKNEAIPEAPQSISDDPCPVFVSLKTVDGALRGCIGTFAAEPLRGQLKNYAIAASCEDSRFRPVELSELPSLSCTVYVLHSFEKAANWKDWVIGIHGIRIRYKNYSATYLPSVMSEEGWNHTQTLNHLLRKAGYGGDVTESFLDKVEVTRYQESKASVDFLSIYSGV</sequence>
<dbReference type="OMA" id="LFITWNK"/>
<dbReference type="InterPro" id="IPR027485">
    <property type="entry name" value="AMMECR1_N"/>
</dbReference>
<proteinExistence type="predicted"/>
<dbReference type="FunCoup" id="Q4DBB6">
    <property type="interactions" value="597"/>
</dbReference>
<comment type="caution">
    <text evidence="2">The sequence shown here is derived from an EMBL/GenBank/DDBJ whole genome shotgun (WGS) entry which is preliminary data.</text>
</comment>
<dbReference type="Proteomes" id="UP000002296">
    <property type="component" value="Unassembled WGS sequence"/>
</dbReference>
<feature type="domain" description="AMMECR1" evidence="1">
    <location>
        <begin position="71"/>
        <end position="235"/>
    </location>
</feature>
<dbReference type="eggNOG" id="KOG3274">
    <property type="taxonomic scope" value="Eukaryota"/>
</dbReference>
<evidence type="ECO:0000313" key="2">
    <source>
        <dbReference type="EMBL" id="EAN89813.1"/>
    </source>
</evidence>
<dbReference type="Pfam" id="PF01871">
    <property type="entry name" value="AMMECR1"/>
    <property type="match status" value="1"/>
</dbReference>
<evidence type="ECO:0000259" key="1">
    <source>
        <dbReference type="Pfam" id="PF01871"/>
    </source>
</evidence>
<organism evidence="2 3">
    <name type="scientific">Trypanosoma cruzi (strain CL Brener)</name>
    <dbReference type="NCBI Taxonomy" id="353153"/>
    <lineage>
        <taxon>Eukaryota</taxon>
        <taxon>Discoba</taxon>
        <taxon>Euglenozoa</taxon>
        <taxon>Kinetoplastea</taxon>
        <taxon>Metakinetoplastina</taxon>
        <taxon>Trypanosomatida</taxon>
        <taxon>Trypanosomatidae</taxon>
        <taxon>Trypanosoma</taxon>
        <taxon>Schizotrypanum</taxon>
    </lineage>
</organism>
<dbReference type="InParanoid" id="Q4DBB6"/>
<gene>
    <name evidence="2" type="ORF">Tc00.1047053509161.60</name>
</gene>
<dbReference type="PANTHER" id="PTHR13016">
    <property type="entry name" value="AMMECR1 HOMOLOG"/>
    <property type="match status" value="1"/>
</dbReference>
<dbReference type="InterPro" id="IPR036071">
    <property type="entry name" value="AMMECR1_dom_sf"/>
</dbReference>
<dbReference type="Gene3D" id="3.30.1490.150">
    <property type="entry name" value="Hypothetical protein ph0010, domain 2"/>
    <property type="match status" value="1"/>
</dbReference>
<dbReference type="STRING" id="353153.Q4DBB6"/>
<dbReference type="GeneID" id="3542659"/>
<dbReference type="EMBL" id="AAHK01000707">
    <property type="protein sequence ID" value="EAN89813.1"/>
    <property type="molecule type" value="Genomic_DNA"/>
</dbReference>
<dbReference type="SUPFAM" id="SSF143447">
    <property type="entry name" value="AMMECR1-like"/>
    <property type="match status" value="1"/>
</dbReference>
<keyword evidence="3" id="KW-1185">Reference proteome</keyword>
<protein>
    <recommendedName>
        <fullName evidence="1">AMMECR1 domain-containing protein</fullName>
    </recommendedName>
</protein>
<dbReference type="PaxDb" id="353153-Q4DBB6"/>